<dbReference type="PANTHER" id="PTHR45896:SF1">
    <property type="entry name" value="N-ALPHA-ACETYLTRANSFERASE 30"/>
    <property type="match status" value="1"/>
</dbReference>
<dbReference type="CDD" id="cd04301">
    <property type="entry name" value="NAT_SF"/>
    <property type="match status" value="1"/>
</dbReference>
<gene>
    <name evidence="5" type="ORF">FA14DRAFT_108846</name>
</gene>
<evidence type="ECO:0000259" key="4">
    <source>
        <dbReference type="PROSITE" id="PS51186"/>
    </source>
</evidence>
<evidence type="ECO:0000313" key="6">
    <source>
        <dbReference type="Proteomes" id="UP000245771"/>
    </source>
</evidence>
<evidence type="ECO:0000256" key="1">
    <source>
        <dbReference type="ARBA" id="ARBA00022679"/>
    </source>
</evidence>
<organism evidence="5 6">
    <name type="scientific">Meira miltonrushii</name>
    <dbReference type="NCBI Taxonomy" id="1280837"/>
    <lineage>
        <taxon>Eukaryota</taxon>
        <taxon>Fungi</taxon>
        <taxon>Dikarya</taxon>
        <taxon>Basidiomycota</taxon>
        <taxon>Ustilaginomycotina</taxon>
        <taxon>Exobasidiomycetes</taxon>
        <taxon>Exobasidiales</taxon>
        <taxon>Brachybasidiaceae</taxon>
        <taxon>Meira</taxon>
    </lineage>
</organism>
<proteinExistence type="inferred from homology"/>
<dbReference type="Pfam" id="PF00583">
    <property type="entry name" value="Acetyltransf_1"/>
    <property type="match status" value="1"/>
</dbReference>
<dbReference type="Gene3D" id="3.40.630.30">
    <property type="match status" value="1"/>
</dbReference>
<dbReference type="RefSeq" id="XP_025357662.1">
    <property type="nucleotide sequence ID" value="XM_025495853.1"/>
</dbReference>
<feature type="non-terminal residue" evidence="5">
    <location>
        <position position="1"/>
    </location>
</feature>
<dbReference type="InterPro" id="IPR016181">
    <property type="entry name" value="Acyl_CoA_acyltransferase"/>
</dbReference>
<dbReference type="InterPro" id="IPR000182">
    <property type="entry name" value="GNAT_dom"/>
</dbReference>
<name>A0A316VIM4_9BASI</name>
<feature type="non-terminal residue" evidence="5">
    <location>
        <position position="186"/>
    </location>
</feature>
<comment type="similarity">
    <text evidence="3">Belongs to the acetyltransferase family. MAK3 subfamily.</text>
</comment>
<keyword evidence="2 5" id="KW-0012">Acyltransferase</keyword>
<evidence type="ECO:0000256" key="3">
    <source>
        <dbReference type="ARBA" id="ARBA00024025"/>
    </source>
</evidence>
<sequence length="186" mass="21325">IRIAPYEGETQMQAIMGLIDGELSEPYTVYTYRYFLNQWPELCFLAHYSPDPYPEEGKIPNPAQETNETPIGVVIGKLDKHLKGNRFMRGYIGMVSIRSDFRGKGIATTLLQTLLRKMVQQGAQEIVLETEIDNKASLQLYEKLGFLREKRLFNFYLNGKDCFRLIAEIPKSLWNIPPLPLTPPPS</sequence>
<dbReference type="InterPro" id="IPR044542">
    <property type="entry name" value="NAA30-like"/>
</dbReference>
<protein>
    <submittedName>
        <fullName evidence="5">Acyl-CoA N-acyltransferase</fullName>
    </submittedName>
</protein>
<dbReference type="PANTHER" id="PTHR45896">
    <property type="entry name" value="N-ALPHA-ACETYLTRANSFERASE 30"/>
    <property type="match status" value="1"/>
</dbReference>
<dbReference type="Proteomes" id="UP000245771">
    <property type="component" value="Unassembled WGS sequence"/>
</dbReference>
<dbReference type="EMBL" id="KZ819602">
    <property type="protein sequence ID" value="PWN37360.1"/>
    <property type="molecule type" value="Genomic_DNA"/>
</dbReference>
<dbReference type="SUPFAM" id="SSF55729">
    <property type="entry name" value="Acyl-CoA N-acyltransferases (Nat)"/>
    <property type="match status" value="1"/>
</dbReference>
<feature type="domain" description="N-acetyltransferase" evidence="4">
    <location>
        <begin position="1"/>
        <end position="170"/>
    </location>
</feature>
<dbReference type="GO" id="GO:0004596">
    <property type="term" value="F:protein-N-terminal amino-acid acetyltransferase activity"/>
    <property type="evidence" value="ECO:0007669"/>
    <property type="project" value="InterPro"/>
</dbReference>
<reference evidence="5 6" key="1">
    <citation type="journal article" date="2018" name="Mol. Biol. Evol.">
        <title>Broad Genomic Sampling Reveals a Smut Pathogenic Ancestry of the Fungal Clade Ustilaginomycotina.</title>
        <authorList>
            <person name="Kijpornyongpan T."/>
            <person name="Mondo S.J."/>
            <person name="Barry K."/>
            <person name="Sandor L."/>
            <person name="Lee J."/>
            <person name="Lipzen A."/>
            <person name="Pangilinan J."/>
            <person name="LaButti K."/>
            <person name="Hainaut M."/>
            <person name="Henrissat B."/>
            <person name="Grigoriev I.V."/>
            <person name="Spatafora J.W."/>
            <person name="Aime M.C."/>
        </authorList>
    </citation>
    <scope>NUCLEOTIDE SEQUENCE [LARGE SCALE GENOMIC DNA]</scope>
    <source>
        <strain evidence="5 6">MCA 3882</strain>
    </source>
</reference>
<dbReference type="InParanoid" id="A0A316VIM4"/>
<dbReference type="OrthoDB" id="249099at2759"/>
<accession>A0A316VIM4</accession>
<dbReference type="AlphaFoldDB" id="A0A316VIM4"/>
<dbReference type="FunCoup" id="A0A316VIM4">
    <property type="interactions" value="16"/>
</dbReference>
<evidence type="ECO:0000313" key="5">
    <source>
        <dbReference type="EMBL" id="PWN37360.1"/>
    </source>
</evidence>
<keyword evidence="6" id="KW-1185">Reference proteome</keyword>
<evidence type="ECO:0000256" key="2">
    <source>
        <dbReference type="ARBA" id="ARBA00023315"/>
    </source>
</evidence>
<dbReference type="GeneID" id="37017634"/>
<dbReference type="PROSITE" id="PS51186">
    <property type="entry name" value="GNAT"/>
    <property type="match status" value="1"/>
</dbReference>
<dbReference type="STRING" id="1280837.A0A316VIM4"/>
<dbReference type="GO" id="GO:0031417">
    <property type="term" value="C:NatC complex"/>
    <property type="evidence" value="ECO:0007669"/>
    <property type="project" value="TreeGrafter"/>
</dbReference>
<keyword evidence="1 5" id="KW-0808">Transferase</keyword>